<feature type="compositionally biased region" description="Pro residues" evidence="1">
    <location>
        <begin position="519"/>
        <end position="530"/>
    </location>
</feature>
<evidence type="ECO:0000313" key="2">
    <source>
        <dbReference type="EMBL" id="MBG6140314.1"/>
    </source>
</evidence>
<evidence type="ECO:0000256" key="1">
    <source>
        <dbReference type="SAM" id="MobiDB-lite"/>
    </source>
</evidence>
<feature type="compositionally biased region" description="Low complexity" evidence="1">
    <location>
        <begin position="465"/>
        <end position="474"/>
    </location>
</feature>
<name>A0A8J7KMC4_9ACTN</name>
<organism evidence="2 3">
    <name type="scientific">Longispora fulva</name>
    <dbReference type="NCBI Taxonomy" id="619741"/>
    <lineage>
        <taxon>Bacteria</taxon>
        <taxon>Bacillati</taxon>
        <taxon>Actinomycetota</taxon>
        <taxon>Actinomycetes</taxon>
        <taxon>Micromonosporales</taxon>
        <taxon>Micromonosporaceae</taxon>
        <taxon>Longispora</taxon>
    </lineage>
</organism>
<feature type="compositionally biased region" description="Pro residues" evidence="1">
    <location>
        <begin position="311"/>
        <end position="320"/>
    </location>
</feature>
<feature type="compositionally biased region" description="Basic and acidic residues" evidence="1">
    <location>
        <begin position="561"/>
        <end position="575"/>
    </location>
</feature>
<feature type="region of interest" description="Disordered" evidence="1">
    <location>
        <begin position="638"/>
        <end position="677"/>
    </location>
</feature>
<dbReference type="EMBL" id="JADOUF010000001">
    <property type="protein sequence ID" value="MBG6140314.1"/>
    <property type="molecule type" value="Genomic_DNA"/>
</dbReference>
<feature type="compositionally biased region" description="Low complexity" evidence="1">
    <location>
        <begin position="388"/>
        <end position="409"/>
    </location>
</feature>
<dbReference type="RefSeq" id="WP_197006870.1">
    <property type="nucleotide sequence ID" value="NZ_BONS01000006.1"/>
</dbReference>
<feature type="compositionally biased region" description="Low complexity" evidence="1">
    <location>
        <begin position="508"/>
        <end position="518"/>
    </location>
</feature>
<sequence length="705" mass="72080">MASLGVYCGLAQAGERLGVAVVDDAGRVLAVVEVTDDPVGYGTVVGLLAEQTSTPAAVPIAADAETRVIARLFAAAGRLVAFADPASVGDPDTDARDEAGHAGMLARALQRGALLPTPHPAPRDLAALRPVLAAHSALITGRQASAVALREVLRELYPAALRAYRDPAELIPLAVLDSLPEPGLPVRVKPAQLAENLVNDGLAANVDEVTASIEALRTAVTGSPRKAGLGRSTTAAVAAAVRQAVAAVRAGESGAAALVEALNDRLEPPGLPGRPAAAIASANRTAAPAATAPPTRRRARPEPEPAAAPASFPPAEPTSFPPTESFPPVEAFPPAAQAPVEKLPSRAGGALPPPPPGIVPVFPGTPAPLAPAASATPPTSQDWPQPKPTLTSVPTPSTTAAMPVVPAASQDLPARGRRNLSGAFSTTGTGQVSGRRRGPEPTPPAPAEPAPFTPRVMPVPPPVAPTIVNTQPTLLPAPPSPPQQTRIAPPWQSDDLPEEPPALRLVEPAPLADPALRQAPPPPQPAPPRKPSFAEGSLMPGPEPTLNLDGPDSLAPAPPAPEERPLRLVGERDAGRAGSRRRPAARATIEPRTAPIPEEGGDGELLIFSAARSAWFTDPNPESEFEWGGTADAGWRAADKASRPAVGGTTGGGLPRRVPQANLVPGSAAPLTVERPAPARRDAAEIAAHTSGYFRGWQRGRGVEA</sequence>
<feature type="compositionally biased region" description="Polar residues" evidence="1">
    <location>
        <begin position="422"/>
        <end position="432"/>
    </location>
</feature>
<keyword evidence="3" id="KW-1185">Reference proteome</keyword>
<feature type="compositionally biased region" description="Pro residues" evidence="1">
    <location>
        <begin position="351"/>
        <end position="369"/>
    </location>
</feature>
<evidence type="ECO:0000313" key="3">
    <source>
        <dbReference type="Proteomes" id="UP000622552"/>
    </source>
</evidence>
<proteinExistence type="predicted"/>
<dbReference type="PRINTS" id="PR01217">
    <property type="entry name" value="PRICHEXTENSN"/>
</dbReference>
<comment type="caution">
    <text evidence="2">The sequence shown here is derived from an EMBL/GenBank/DDBJ whole genome shotgun (WGS) entry which is preliminary data.</text>
</comment>
<feature type="compositionally biased region" description="Pro residues" evidence="1">
    <location>
        <begin position="440"/>
        <end position="464"/>
    </location>
</feature>
<protein>
    <submittedName>
        <fullName evidence="2">Uncharacterized protein</fullName>
    </submittedName>
</protein>
<dbReference type="Proteomes" id="UP000622552">
    <property type="component" value="Unassembled WGS sequence"/>
</dbReference>
<reference evidence="2" key="1">
    <citation type="submission" date="2020-11" db="EMBL/GenBank/DDBJ databases">
        <title>Sequencing the genomes of 1000 actinobacteria strains.</title>
        <authorList>
            <person name="Klenk H.-P."/>
        </authorList>
    </citation>
    <scope>NUCLEOTIDE SEQUENCE</scope>
    <source>
        <strain evidence="2">DSM 45356</strain>
    </source>
</reference>
<feature type="region of interest" description="Disordered" evidence="1">
    <location>
        <begin position="269"/>
        <end position="602"/>
    </location>
</feature>
<accession>A0A8J7KMC4</accession>
<feature type="compositionally biased region" description="Low complexity" evidence="1">
    <location>
        <begin position="274"/>
        <end position="294"/>
    </location>
</feature>
<gene>
    <name evidence="2" type="ORF">IW245_006508</name>
</gene>
<dbReference type="AlphaFoldDB" id="A0A8J7KMC4"/>
<feature type="compositionally biased region" description="Low complexity" evidence="1">
    <location>
        <begin position="370"/>
        <end position="380"/>
    </location>
</feature>